<dbReference type="InterPro" id="IPR015500">
    <property type="entry name" value="Peptidase_S8_subtilisin-rel"/>
</dbReference>
<evidence type="ECO:0000256" key="2">
    <source>
        <dbReference type="ARBA" id="ARBA00022685"/>
    </source>
</evidence>
<dbReference type="AlphaFoldDB" id="A0ABD3VM94"/>
<name>A0ABD3VM94_SINWO</name>
<keyword evidence="1 8" id="KW-0645">Protease</keyword>
<dbReference type="InterPro" id="IPR023828">
    <property type="entry name" value="Peptidase_S8_Ser-AS"/>
</dbReference>
<dbReference type="GO" id="GO:0004252">
    <property type="term" value="F:serine-type endopeptidase activity"/>
    <property type="evidence" value="ECO:0007669"/>
    <property type="project" value="UniProtKB-UniRule"/>
</dbReference>
<dbReference type="CDD" id="cd04059">
    <property type="entry name" value="Peptidases_S8_Protein_convertases_Kexins_Furin-like"/>
    <property type="match status" value="1"/>
</dbReference>
<keyword evidence="13" id="KW-1185">Reference proteome</keyword>
<dbReference type="Gene3D" id="2.60.120.260">
    <property type="entry name" value="Galactose-binding domain-like"/>
    <property type="match status" value="1"/>
</dbReference>
<feature type="domain" description="P/Homo B" evidence="11">
    <location>
        <begin position="439"/>
        <end position="566"/>
    </location>
</feature>
<dbReference type="PROSITE" id="PS51892">
    <property type="entry name" value="SUBTILASE"/>
    <property type="match status" value="1"/>
</dbReference>
<dbReference type="PANTHER" id="PTHR42884:SF23">
    <property type="entry name" value="FURIN-LIKE PROTEASE 2"/>
    <property type="match status" value="1"/>
</dbReference>
<dbReference type="PROSITE" id="PS51829">
    <property type="entry name" value="P_HOMO_B"/>
    <property type="match status" value="1"/>
</dbReference>
<dbReference type="InterPro" id="IPR022398">
    <property type="entry name" value="Peptidase_S8_His-AS"/>
</dbReference>
<dbReference type="InterPro" id="IPR036852">
    <property type="entry name" value="Peptidase_S8/S53_dom_sf"/>
</dbReference>
<dbReference type="PROSITE" id="PS00137">
    <property type="entry name" value="SUBTILASE_HIS"/>
    <property type="match status" value="1"/>
</dbReference>
<dbReference type="InterPro" id="IPR002884">
    <property type="entry name" value="P_dom"/>
</dbReference>
<feature type="active site" description="Charge relay system" evidence="7 8">
    <location>
        <position position="153"/>
    </location>
</feature>
<keyword evidence="6" id="KW-1015">Disulfide bond</keyword>
<evidence type="ECO:0000256" key="5">
    <source>
        <dbReference type="ARBA" id="ARBA00022825"/>
    </source>
</evidence>
<keyword evidence="5 8" id="KW-0720">Serine protease</keyword>
<dbReference type="PROSITE" id="PS51257">
    <property type="entry name" value="PROKAR_LIPOPROTEIN"/>
    <property type="match status" value="1"/>
</dbReference>
<comment type="caution">
    <text evidence="12">The sequence shown here is derived from an EMBL/GenBank/DDBJ whole genome shotgun (WGS) entry which is preliminary data.</text>
</comment>
<feature type="active site" description="Charge relay system" evidence="7 8">
    <location>
        <position position="190"/>
    </location>
</feature>
<dbReference type="InterPro" id="IPR000209">
    <property type="entry name" value="Peptidase_S8/S53_dom"/>
</dbReference>
<sequence>MIRCLLYFGVMSMLSCFYIYCDEEMHHYTNKFVVWCDNESNDDIIAEWALSEKFRVEKLNISDQDCLYLVTDMSKPKGARSLLQDTNTVKTLMAPRKVNKVEQQEYKMRVKKTADTQWSNLWYLNGAIAPSMKIQEAWNLGYDGSGVTIAVVDDGVEITHTDLIANMYSGYHYDYVDNDTNPDPADGSDHGTQVSGLIAAEANNNKCIVGAAYRAKIIGVRLLLESRTTDLRESQSLSHQRSIVDIYSNSWGPPEGSGYEDTGSLVKAALLSGITSGRSGKGSIFTWAAGNGGKDDNCNADGYVNSIYTIGVTSLDSVGLPAYYSEVCAAVMATTYGGTNTSYYLYSTAYSGSCVRGLQGTSFSTPVASGIIALSLQANPNLNWRDVQHLIVLTSKKYNLTDSYYSWQMNGAKKYVHPRLGFGLMDAEDMVKYASKWTQVPSQVSFQSSTSSPYSYVGASGVSNSIRIGSNCSIQYLEHVQVQIYIQATGLGYVELTLTSPSGTKSFLMTQRYLDYNNTGNGTWTFMTVQHWGEAPQGQWTLKMVVAAYSGRLYAWKLILYGTQTDPLPNINVCAGSPCASGETCTGNNYGYECINVTSTTTSTTASTTKSTTTAINGGLATKTASTNTSTTVAITGGAAAATAFTNTSTTIRLMITILIFVITTNNIAI</sequence>
<dbReference type="SUPFAM" id="SSF49785">
    <property type="entry name" value="Galactose-binding domain-like"/>
    <property type="match status" value="1"/>
</dbReference>
<gene>
    <name evidence="12" type="ORF">ACJMK2_007847</name>
</gene>
<evidence type="ECO:0000259" key="11">
    <source>
        <dbReference type="PROSITE" id="PS51829"/>
    </source>
</evidence>
<dbReference type="Proteomes" id="UP001634394">
    <property type="component" value="Unassembled WGS sequence"/>
</dbReference>
<dbReference type="InterPro" id="IPR023827">
    <property type="entry name" value="Peptidase_S8_Asp-AS"/>
</dbReference>
<protein>
    <recommendedName>
        <fullName evidence="11">P/Homo B domain-containing protein</fullName>
    </recommendedName>
</protein>
<dbReference type="Gene3D" id="3.40.50.200">
    <property type="entry name" value="Peptidase S8/S53 domain"/>
    <property type="match status" value="1"/>
</dbReference>
<evidence type="ECO:0000256" key="3">
    <source>
        <dbReference type="ARBA" id="ARBA00022729"/>
    </source>
</evidence>
<dbReference type="InterPro" id="IPR034182">
    <property type="entry name" value="Kexin/furin"/>
</dbReference>
<evidence type="ECO:0000256" key="6">
    <source>
        <dbReference type="ARBA" id="ARBA00023157"/>
    </source>
</evidence>
<feature type="active site" description="Charge relay system" evidence="7 8">
    <location>
        <position position="362"/>
    </location>
</feature>
<dbReference type="InterPro" id="IPR008979">
    <property type="entry name" value="Galactose-bd-like_sf"/>
</dbReference>
<evidence type="ECO:0000313" key="13">
    <source>
        <dbReference type="Proteomes" id="UP001634394"/>
    </source>
</evidence>
<evidence type="ECO:0000256" key="10">
    <source>
        <dbReference type="SAM" id="SignalP"/>
    </source>
</evidence>
<dbReference type="Pfam" id="PF00082">
    <property type="entry name" value="Peptidase_S8"/>
    <property type="match status" value="1"/>
</dbReference>
<evidence type="ECO:0000256" key="4">
    <source>
        <dbReference type="ARBA" id="ARBA00022801"/>
    </source>
</evidence>
<organism evidence="12 13">
    <name type="scientific">Sinanodonta woodiana</name>
    <name type="common">Chinese pond mussel</name>
    <name type="synonym">Anodonta woodiana</name>
    <dbReference type="NCBI Taxonomy" id="1069815"/>
    <lineage>
        <taxon>Eukaryota</taxon>
        <taxon>Metazoa</taxon>
        <taxon>Spiralia</taxon>
        <taxon>Lophotrochozoa</taxon>
        <taxon>Mollusca</taxon>
        <taxon>Bivalvia</taxon>
        <taxon>Autobranchia</taxon>
        <taxon>Heteroconchia</taxon>
        <taxon>Palaeoheterodonta</taxon>
        <taxon>Unionida</taxon>
        <taxon>Unionoidea</taxon>
        <taxon>Unionidae</taxon>
        <taxon>Unioninae</taxon>
        <taxon>Sinanodonta</taxon>
    </lineage>
</organism>
<reference evidence="12 13" key="1">
    <citation type="submission" date="2024-11" db="EMBL/GenBank/DDBJ databases">
        <title>Chromosome-level genome assembly of the freshwater bivalve Anodonta woodiana.</title>
        <authorList>
            <person name="Chen X."/>
        </authorList>
    </citation>
    <scope>NUCLEOTIDE SEQUENCE [LARGE SCALE GENOMIC DNA]</scope>
    <source>
        <strain evidence="12">MN2024</strain>
        <tissue evidence="12">Gills</tissue>
    </source>
</reference>
<keyword evidence="2" id="KW-0165">Cleavage on pair of basic residues</keyword>
<keyword evidence="3 10" id="KW-0732">Signal</keyword>
<dbReference type="Pfam" id="PF01483">
    <property type="entry name" value="P_proprotein"/>
    <property type="match status" value="1"/>
</dbReference>
<evidence type="ECO:0000256" key="9">
    <source>
        <dbReference type="RuleBase" id="RU003355"/>
    </source>
</evidence>
<evidence type="ECO:0000313" key="12">
    <source>
        <dbReference type="EMBL" id="KAL3861833.1"/>
    </source>
</evidence>
<dbReference type="PROSITE" id="PS00138">
    <property type="entry name" value="SUBTILASE_SER"/>
    <property type="match status" value="1"/>
</dbReference>
<dbReference type="PRINTS" id="PR00723">
    <property type="entry name" value="SUBTILISIN"/>
</dbReference>
<comment type="similarity">
    <text evidence="8 9">Belongs to the peptidase S8 family.</text>
</comment>
<dbReference type="PROSITE" id="PS00136">
    <property type="entry name" value="SUBTILASE_ASP"/>
    <property type="match status" value="1"/>
</dbReference>
<keyword evidence="4 8" id="KW-0378">Hydrolase</keyword>
<dbReference type="GO" id="GO:0006508">
    <property type="term" value="P:proteolysis"/>
    <property type="evidence" value="ECO:0007669"/>
    <property type="project" value="UniProtKB-KW"/>
</dbReference>
<evidence type="ECO:0000256" key="8">
    <source>
        <dbReference type="PROSITE-ProRule" id="PRU01240"/>
    </source>
</evidence>
<proteinExistence type="inferred from homology"/>
<dbReference type="SUPFAM" id="SSF52743">
    <property type="entry name" value="Subtilisin-like"/>
    <property type="match status" value="1"/>
</dbReference>
<evidence type="ECO:0000256" key="1">
    <source>
        <dbReference type="ARBA" id="ARBA00022670"/>
    </source>
</evidence>
<feature type="chain" id="PRO_5044848228" description="P/Homo B domain-containing protein" evidence="10">
    <location>
        <begin position="22"/>
        <end position="670"/>
    </location>
</feature>
<dbReference type="PANTHER" id="PTHR42884">
    <property type="entry name" value="PROPROTEIN CONVERTASE SUBTILISIN/KEXIN-RELATED"/>
    <property type="match status" value="1"/>
</dbReference>
<accession>A0ABD3VM94</accession>
<dbReference type="EMBL" id="JBJQND010000011">
    <property type="protein sequence ID" value="KAL3861833.1"/>
    <property type="molecule type" value="Genomic_DNA"/>
</dbReference>
<feature type="signal peptide" evidence="10">
    <location>
        <begin position="1"/>
        <end position="21"/>
    </location>
</feature>
<evidence type="ECO:0000256" key="7">
    <source>
        <dbReference type="PIRSR" id="PIRSR615500-1"/>
    </source>
</evidence>